<evidence type="ECO:0000256" key="3">
    <source>
        <dbReference type="ARBA" id="ARBA00007592"/>
    </source>
</evidence>
<dbReference type="AlphaFoldDB" id="A0A9X1N9F4"/>
<protein>
    <recommendedName>
        <fullName evidence="4 6">5-dehydro-4-deoxyglucarate dehydratase</fullName>
        <ecNumber evidence="4 6">4.2.1.41</ecNumber>
    </recommendedName>
</protein>
<dbReference type="RefSeq" id="WP_231438528.1">
    <property type="nucleotide sequence ID" value="NZ_JAJOMB010000001.1"/>
</dbReference>
<sequence length="303" mass="33114">MSRFSPTELRDALGSGLLSFPVTHTDAELNLDENGLRGHLQHLREFDATGLFAAGGTGEFFCLTPAEVERVVQISAEEVTEVPVVGPAGYGTGIAVEMAQAADRAGADGIFLLPPYLTEIDQEGLYAHVAKVCSTTELGVVVYHRANAKFHHSTVDRLVADFDNFIGFKDGIGDIDLMARLYATHGDRLVYVGGLPTAETYALPYLELGATTYSSAIYNFAPRWAGEFYQSVRNRDREDVYRRLREFVLPYLEIRNRRSGYAVSIVKAGLQAVGRPAGSVRPPLVDLTEAELADLTDLVKKVA</sequence>
<dbReference type="NCBIfam" id="TIGR03249">
    <property type="entry name" value="KdgD"/>
    <property type="match status" value="1"/>
</dbReference>
<keyword evidence="5 7" id="KW-0456">Lyase</keyword>
<dbReference type="InterPro" id="IPR013785">
    <property type="entry name" value="Aldolase_TIM"/>
</dbReference>
<evidence type="ECO:0000256" key="9">
    <source>
        <dbReference type="PIRSR" id="PIRSR001365-2"/>
    </source>
</evidence>
<evidence type="ECO:0000256" key="5">
    <source>
        <dbReference type="ARBA" id="ARBA00023239"/>
    </source>
</evidence>
<name>A0A9X1N9F4_9ACTN</name>
<evidence type="ECO:0000256" key="6">
    <source>
        <dbReference type="NCBIfam" id="TIGR03249"/>
    </source>
</evidence>
<dbReference type="GO" id="GO:0016052">
    <property type="term" value="P:carbohydrate catabolic process"/>
    <property type="evidence" value="ECO:0007669"/>
    <property type="project" value="InterPro"/>
</dbReference>
<evidence type="ECO:0000256" key="2">
    <source>
        <dbReference type="ARBA" id="ARBA00004983"/>
    </source>
</evidence>
<dbReference type="InterPro" id="IPR002220">
    <property type="entry name" value="DapA-like"/>
</dbReference>
<keyword evidence="11" id="KW-1185">Reference proteome</keyword>
<feature type="binding site" evidence="9">
    <location>
        <position position="57"/>
    </location>
    <ligand>
        <name>pyruvate</name>
        <dbReference type="ChEBI" id="CHEBI:15361"/>
    </ligand>
</feature>
<evidence type="ECO:0000313" key="11">
    <source>
        <dbReference type="Proteomes" id="UP001138997"/>
    </source>
</evidence>
<accession>A0A9X1N9F4</accession>
<evidence type="ECO:0000256" key="7">
    <source>
        <dbReference type="PIRNR" id="PIRNR001365"/>
    </source>
</evidence>
<evidence type="ECO:0000256" key="1">
    <source>
        <dbReference type="ARBA" id="ARBA00001446"/>
    </source>
</evidence>
<reference evidence="10" key="1">
    <citation type="submission" date="2021-11" db="EMBL/GenBank/DDBJ databases">
        <title>Streptomyces corallinus and Kineosporia corallina sp. nov., two new coral-derived marine actinobacteria.</title>
        <authorList>
            <person name="Buangrab K."/>
            <person name="Sutthacheep M."/>
            <person name="Yeemin T."/>
            <person name="Harunari E."/>
            <person name="Igarashi Y."/>
            <person name="Sripreechasak P."/>
            <person name="Kanchanasin P."/>
            <person name="Tanasupawat S."/>
            <person name="Phongsopitanun W."/>
        </authorList>
    </citation>
    <scope>NUCLEOTIDE SEQUENCE</scope>
    <source>
        <strain evidence="10">JCM 31032</strain>
    </source>
</reference>
<feature type="active site" description="Schiff-base intermediate with substrate" evidence="8">
    <location>
        <position position="169"/>
    </location>
</feature>
<dbReference type="EMBL" id="JAJOMB010000001">
    <property type="protein sequence ID" value="MCD5309604.1"/>
    <property type="molecule type" value="Genomic_DNA"/>
</dbReference>
<dbReference type="Gene3D" id="3.20.20.70">
    <property type="entry name" value="Aldolase class I"/>
    <property type="match status" value="1"/>
</dbReference>
<dbReference type="PIRSF" id="PIRSF001365">
    <property type="entry name" value="DHDPS"/>
    <property type="match status" value="1"/>
</dbReference>
<dbReference type="NCBIfam" id="NF002958">
    <property type="entry name" value="PRK03620.1"/>
    <property type="match status" value="1"/>
</dbReference>
<dbReference type="Proteomes" id="UP001138997">
    <property type="component" value="Unassembled WGS sequence"/>
</dbReference>
<dbReference type="InterPro" id="IPR017655">
    <property type="entry name" value="Dehydro-deoxyglucarate_dehyd"/>
</dbReference>
<comment type="pathway">
    <text evidence="2">Carbohydrate acid metabolism; D-glucarate degradation; 2,5-dioxopentanoate from D-glucarate: step 2/2.</text>
</comment>
<evidence type="ECO:0000256" key="8">
    <source>
        <dbReference type="PIRSR" id="PIRSR001365-1"/>
    </source>
</evidence>
<proteinExistence type="inferred from homology"/>
<evidence type="ECO:0000313" key="10">
    <source>
        <dbReference type="EMBL" id="MCD5309604.1"/>
    </source>
</evidence>
<dbReference type="SMART" id="SM01130">
    <property type="entry name" value="DHDPS"/>
    <property type="match status" value="1"/>
</dbReference>
<organism evidence="10 11">
    <name type="scientific">Kineosporia babensis</name>
    <dbReference type="NCBI Taxonomy" id="499548"/>
    <lineage>
        <taxon>Bacteria</taxon>
        <taxon>Bacillati</taxon>
        <taxon>Actinomycetota</taxon>
        <taxon>Actinomycetes</taxon>
        <taxon>Kineosporiales</taxon>
        <taxon>Kineosporiaceae</taxon>
        <taxon>Kineosporia</taxon>
    </lineage>
</organism>
<dbReference type="EC" id="4.2.1.41" evidence="4 6"/>
<dbReference type="GO" id="GO:0008840">
    <property type="term" value="F:4-hydroxy-tetrahydrodipicolinate synthase activity"/>
    <property type="evidence" value="ECO:0007669"/>
    <property type="project" value="TreeGrafter"/>
</dbReference>
<comment type="similarity">
    <text evidence="3 7">Belongs to the DapA family.</text>
</comment>
<dbReference type="SUPFAM" id="SSF51569">
    <property type="entry name" value="Aldolase"/>
    <property type="match status" value="1"/>
</dbReference>
<dbReference type="GO" id="GO:0047448">
    <property type="term" value="F:5-dehydro-4-deoxyglucarate dehydratase activity"/>
    <property type="evidence" value="ECO:0007669"/>
    <property type="project" value="UniProtKB-UniRule"/>
</dbReference>
<feature type="active site" description="Proton donor/acceptor" evidence="8">
    <location>
        <position position="143"/>
    </location>
</feature>
<comment type="caution">
    <text evidence="10">The sequence shown here is derived from an EMBL/GenBank/DDBJ whole genome shotgun (WGS) entry which is preliminary data.</text>
</comment>
<evidence type="ECO:0000256" key="4">
    <source>
        <dbReference type="ARBA" id="ARBA00011979"/>
    </source>
</evidence>
<dbReference type="PANTHER" id="PTHR12128">
    <property type="entry name" value="DIHYDRODIPICOLINATE SYNTHASE"/>
    <property type="match status" value="1"/>
</dbReference>
<dbReference type="Pfam" id="PF00701">
    <property type="entry name" value="DHDPS"/>
    <property type="match status" value="1"/>
</dbReference>
<dbReference type="PANTHER" id="PTHR12128:SF19">
    <property type="entry name" value="5-DEHYDRO-4-DEOXYGLUCARATE DEHYDRATASE 2-RELATED"/>
    <property type="match status" value="1"/>
</dbReference>
<dbReference type="CDD" id="cd00951">
    <property type="entry name" value="KDGDH"/>
    <property type="match status" value="1"/>
</dbReference>
<gene>
    <name evidence="10" type="primary">kdgD</name>
    <name evidence="10" type="ORF">LR394_01760</name>
</gene>
<comment type="catalytic activity">
    <reaction evidence="1">
        <text>5-dehydro-4-deoxy-D-glucarate + H(+) = 2,5-dioxopentanoate + CO2 + H2O</text>
        <dbReference type="Rhea" id="RHEA:24608"/>
        <dbReference type="ChEBI" id="CHEBI:15377"/>
        <dbReference type="ChEBI" id="CHEBI:15378"/>
        <dbReference type="ChEBI" id="CHEBI:16526"/>
        <dbReference type="ChEBI" id="CHEBI:42819"/>
        <dbReference type="ChEBI" id="CHEBI:58136"/>
        <dbReference type="EC" id="4.2.1.41"/>
    </reaction>
</comment>